<feature type="region of interest" description="Disordered" evidence="1">
    <location>
        <begin position="1"/>
        <end position="21"/>
    </location>
</feature>
<dbReference type="Proteomes" id="UP000324020">
    <property type="component" value="Unassembled WGS sequence"/>
</dbReference>
<keyword evidence="2" id="KW-0812">Transmembrane</keyword>
<evidence type="ECO:0000313" key="4">
    <source>
        <dbReference type="EMBL" id="SDF83004.1"/>
    </source>
</evidence>
<evidence type="ECO:0000313" key="5">
    <source>
        <dbReference type="Proteomes" id="UP000324020"/>
    </source>
</evidence>
<name>A0A1G7P9W8_9EURY</name>
<keyword evidence="2" id="KW-1133">Transmembrane helix</keyword>
<feature type="transmembrane region" description="Helical" evidence="2">
    <location>
        <begin position="28"/>
        <end position="48"/>
    </location>
</feature>
<keyword evidence="2" id="KW-0472">Membrane</keyword>
<protein>
    <recommendedName>
        <fullName evidence="3">DUF8107 domain-containing protein</fullName>
    </recommendedName>
</protein>
<feature type="transmembrane region" description="Helical" evidence="2">
    <location>
        <begin position="60"/>
        <end position="77"/>
    </location>
</feature>
<feature type="compositionally biased region" description="Basic and acidic residues" evidence="1">
    <location>
        <begin position="1"/>
        <end position="19"/>
    </location>
</feature>
<keyword evidence="5" id="KW-1185">Reference proteome</keyword>
<evidence type="ECO:0000259" key="3">
    <source>
        <dbReference type="Pfam" id="PF26409"/>
    </source>
</evidence>
<accession>A0A1G7P9W8</accession>
<organism evidence="4 5">
    <name type="scientific">Halorubrum xinjiangense</name>
    <dbReference type="NCBI Taxonomy" id="261291"/>
    <lineage>
        <taxon>Archaea</taxon>
        <taxon>Methanobacteriati</taxon>
        <taxon>Methanobacteriota</taxon>
        <taxon>Stenosarchaea group</taxon>
        <taxon>Halobacteria</taxon>
        <taxon>Halobacteriales</taxon>
        <taxon>Haloferacaceae</taxon>
        <taxon>Halorubrum</taxon>
    </lineage>
</organism>
<dbReference type="OrthoDB" id="214676at2157"/>
<evidence type="ECO:0000256" key="1">
    <source>
        <dbReference type="SAM" id="MobiDB-lite"/>
    </source>
</evidence>
<evidence type="ECO:0000256" key="2">
    <source>
        <dbReference type="SAM" id="Phobius"/>
    </source>
</evidence>
<sequence length="78" mass="8563">MSDDQRETREDREGIREGVEGSQGDPRVVLLLNAVLSGLFAWTAFWGLQLLDVAEVTATNVASLALVIFALTYVVVLR</sequence>
<reference evidence="4 5" key="1">
    <citation type="submission" date="2016-10" db="EMBL/GenBank/DDBJ databases">
        <authorList>
            <person name="Varghese N."/>
            <person name="Submissions S."/>
        </authorList>
    </citation>
    <scope>NUCLEOTIDE SEQUENCE [LARGE SCALE GENOMIC DNA]</scope>
    <source>
        <strain evidence="4 5">CGMCC 1.3527</strain>
    </source>
</reference>
<dbReference type="RefSeq" id="WP_149799102.1">
    <property type="nucleotide sequence ID" value="NZ_FNBO01000009.1"/>
</dbReference>
<dbReference type="InterPro" id="IPR058420">
    <property type="entry name" value="DUF8107"/>
</dbReference>
<feature type="domain" description="DUF8107" evidence="3">
    <location>
        <begin position="2"/>
        <end position="76"/>
    </location>
</feature>
<dbReference type="Pfam" id="PF26409">
    <property type="entry name" value="DUF8107"/>
    <property type="match status" value="1"/>
</dbReference>
<dbReference type="AlphaFoldDB" id="A0A1G7P9W8"/>
<gene>
    <name evidence="4" type="ORF">SAMN04488067_10989</name>
</gene>
<dbReference type="EMBL" id="FNBO01000009">
    <property type="protein sequence ID" value="SDF83004.1"/>
    <property type="molecule type" value="Genomic_DNA"/>
</dbReference>
<proteinExistence type="predicted"/>